<dbReference type="InterPro" id="IPR027417">
    <property type="entry name" value="P-loop_NTPase"/>
</dbReference>
<dbReference type="AlphaFoldDB" id="A0A6I1MM60"/>
<keyword evidence="5" id="KW-0067">ATP-binding</keyword>
<dbReference type="Gene3D" id="3.40.50.300">
    <property type="entry name" value="P-loop containing nucleotide triphosphate hydrolases"/>
    <property type="match status" value="1"/>
</dbReference>
<keyword evidence="3" id="KW-0547">Nucleotide-binding</keyword>
<comment type="caution">
    <text evidence="7">The sequence shown here is derived from an EMBL/GenBank/DDBJ whole genome shotgun (WGS) entry which is preliminary data.</text>
</comment>
<keyword evidence="1" id="KW-0028">Amino-acid biosynthesis</keyword>
<gene>
    <name evidence="7" type="ORF">GBZ86_12615</name>
</gene>
<organism evidence="7 8">
    <name type="scientific">Clostridium tarantellae</name>
    <dbReference type="NCBI Taxonomy" id="39493"/>
    <lineage>
        <taxon>Bacteria</taxon>
        <taxon>Bacillati</taxon>
        <taxon>Bacillota</taxon>
        <taxon>Clostridia</taxon>
        <taxon>Eubacteriales</taxon>
        <taxon>Clostridiaceae</taxon>
        <taxon>Clostridium</taxon>
    </lineage>
</organism>
<dbReference type="PRINTS" id="PR01100">
    <property type="entry name" value="SHIKIMTKNASE"/>
</dbReference>
<keyword evidence="4" id="KW-0418">Kinase</keyword>
<name>A0A6I1MM60_9CLOT</name>
<evidence type="ECO:0000256" key="3">
    <source>
        <dbReference type="ARBA" id="ARBA00022741"/>
    </source>
</evidence>
<dbReference type="Pfam" id="PF01202">
    <property type="entry name" value="SKI"/>
    <property type="match status" value="1"/>
</dbReference>
<dbReference type="GO" id="GO:0008652">
    <property type="term" value="P:amino acid biosynthetic process"/>
    <property type="evidence" value="ECO:0007669"/>
    <property type="project" value="UniProtKB-KW"/>
</dbReference>
<evidence type="ECO:0000256" key="5">
    <source>
        <dbReference type="ARBA" id="ARBA00022840"/>
    </source>
</evidence>
<keyword evidence="8" id="KW-1185">Reference proteome</keyword>
<keyword evidence="6" id="KW-0057">Aromatic amino acid biosynthesis</keyword>
<dbReference type="PANTHER" id="PTHR21087:SF16">
    <property type="entry name" value="SHIKIMATE KINASE 1, CHLOROPLASTIC"/>
    <property type="match status" value="1"/>
</dbReference>
<dbReference type="RefSeq" id="WP_152891184.1">
    <property type="nucleotide sequence ID" value="NZ_WHJC01000252.1"/>
</dbReference>
<reference evidence="7 8" key="1">
    <citation type="submission" date="2019-10" db="EMBL/GenBank/DDBJ databases">
        <title>The Genome Sequence of Clostridium tarantellae Isolated from Fish Brain.</title>
        <authorList>
            <person name="Bano L."/>
            <person name="Kiel M."/>
            <person name="Sales G."/>
            <person name="Doxey A.C."/>
            <person name="Mansfield M.J."/>
            <person name="Schiavone M."/>
            <person name="Rossetto O."/>
            <person name="Pirazzini M."/>
            <person name="Dobrindt U."/>
            <person name="Montecucco C."/>
        </authorList>
    </citation>
    <scope>NUCLEOTIDE SEQUENCE [LARGE SCALE GENOMIC DNA]</scope>
    <source>
        <strain evidence="7 8">DSM 3997</strain>
    </source>
</reference>
<dbReference type="CDD" id="cd00464">
    <property type="entry name" value="SK"/>
    <property type="match status" value="1"/>
</dbReference>
<dbReference type="PANTHER" id="PTHR21087">
    <property type="entry name" value="SHIKIMATE KINASE"/>
    <property type="match status" value="1"/>
</dbReference>
<dbReference type="GO" id="GO:0005524">
    <property type="term" value="F:ATP binding"/>
    <property type="evidence" value="ECO:0007669"/>
    <property type="project" value="UniProtKB-KW"/>
</dbReference>
<keyword evidence="2" id="KW-0808">Transferase</keyword>
<evidence type="ECO:0000313" key="7">
    <source>
        <dbReference type="EMBL" id="MPQ44586.1"/>
    </source>
</evidence>
<evidence type="ECO:0000256" key="1">
    <source>
        <dbReference type="ARBA" id="ARBA00022605"/>
    </source>
</evidence>
<evidence type="ECO:0000313" key="8">
    <source>
        <dbReference type="Proteomes" id="UP000430345"/>
    </source>
</evidence>
<dbReference type="GO" id="GO:0004765">
    <property type="term" value="F:shikimate kinase activity"/>
    <property type="evidence" value="ECO:0007669"/>
    <property type="project" value="TreeGrafter"/>
</dbReference>
<dbReference type="OrthoDB" id="9800332at2"/>
<dbReference type="GO" id="GO:0009073">
    <property type="term" value="P:aromatic amino acid family biosynthetic process"/>
    <property type="evidence" value="ECO:0007669"/>
    <property type="project" value="UniProtKB-KW"/>
</dbReference>
<sequence length="140" mass="16354">MKKNILLIGMPGCGKTTLGKELAKKINYKFIDMDEFIVENSGKSIKELFEKGEENFRKIESKCCEILSTFDYVVISSGGGVIKKEKNIRYFSKFNIVFINRPIYLIMKDLDINSRPLLQEGKEKLINLYKERIHLYNIYK</sequence>
<accession>A0A6I1MM60</accession>
<protein>
    <submittedName>
        <fullName evidence="7">AAA family ATPase</fullName>
    </submittedName>
</protein>
<evidence type="ECO:0000256" key="6">
    <source>
        <dbReference type="ARBA" id="ARBA00023141"/>
    </source>
</evidence>
<proteinExistence type="inferred from homology"/>
<dbReference type="InterPro" id="IPR000623">
    <property type="entry name" value="Shikimate_kinase/TSH1"/>
</dbReference>
<dbReference type="InterPro" id="IPR031322">
    <property type="entry name" value="Shikimate/glucono_kinase"/>
</dbReference>
<dbReference type="GO" id="GO:0005829">
    <property type="term" value="C:cytosol"/>
    <property type="evidence" value="ECO:0007669"/>
    <property type="project" value="TreeGrafter"/>
</dbReference>
<evidence type="ECO:0000256" key="2">
    <source>
        <dbReference type="ARBA" id="ARBA00022679"/>
    </source>
</evidence>
<feature type="non-terminal residue" evidence="7">
    <location>
        <position position="140"/>
    </location>
</feature>
<dbReference type="HAMAP" id="MF_00109">
    <property type="entry name" value="Shikimate_kinase"/>
    <property type="match status" value="1"/>
</dbReference>
<dbReference type="Proteomes" id="UP000430345">
    <property type="component" value="Unassembled WGS sequence"/>
</dbReference>
<evidence type="ECO:0000256" key="4">
    <source>
        <dbReference type="ARBA" id="ARBA00022777"/>
    </source>
</evidence>
<dbReference type="SUPFAM" id="SSF52540">
    <property type="entry name" value="P-loop containing nucleoside triphosphate hydrolases"/>
    <property type="match status" value="1"/>
</dbReference>
<dbReference type="EMBL" id="WHJC01000252">
    <property type="protein sequence ID" value="MPQ44586.1"/>
    <property type="molecule type" value="Genomic_DNA"/>
</dbReference>